<gene>
    <name evidence="1" type="ORF">SAMN06264365_11065</name>
</gene>
<dbReference type="AlphaFoldDB" id="A0A239BQ98"/>
<evidence type="ECO:0000313" key="1">
    <source>
        <dbReference type="EMBL" id="SNS10026.1"/>
    </source>
</evidence>
<sequence length="141" mass="15761">MHNYRFKRQTSRIGIFAGVTADALRQTTPPVRADHISDRVWLDTSRVTDGFRGTSLQLSRNEVGWLRTGLRHVADDITRAEATGHIIVVIHALEIVEVDYLEAALAPAIAGWAALEFGFTNRPAEIRLDDQTSEYVVCWTG</sequence>
<accession>A0A239BQ98</accession>
<protein>
    <submittedName>
        <fullName evidence="1">Uncharacterized protein</fullName>
    </submittedName>
</protein>
<evidence type="ECO:0000313" key="2">
    <source>
        <dbReference type="Proteomes" id="UP000198415"/>
    </source>
</evidence>
<name>A0A239BQ98_9ACTN</name>
<reference evidence="1 2" key="1">
    <citation type="submission" date="2017-06" db="EMBL/GenBank/DDBJ databases">
        <authorList>
            <person name="Kim H.J."/>
            <person name="Triplett B.A."/>
        </authorList>
    </citation>
    <scope>NUCLEOTIDE SEQUENCE [LARGE SCALE GENOMIC DNA]</scope>
    <source>
        <strain evidence="1 2">DSM 43151</strain>
    </source>
</reference>
<proteinExistence type="predicted"/>
<dbReference type="OrthoDB" id="3297514at2"/>
<dbReference type="RefSeq" id="WP_089295627.1">
    <property type="nucleotide sequence ID" value="NZ_BOMU01000062.1"/>
</dbReference>
<organism evidence="1 2">
    <name type="scientific">Actinoplanes regularis</name>
    <dbReference type="NCBI Taxonomy" id="52697"/>
    <lineage>
        <taxon>Bacteria</taxon>
        <taxon>Bacillati</taxon>
        <taxon>Actinomycetota</taxon>
        <taxon>Actinomycetes</taxon>
        <taxon>Micromonosporales</taxon>
        <taxon>Micromonosporaceae</taxon>
        <taxon>Actinoplanes</taxon>
    </lineage>
</organism>
<dbReference type="EMBL" id="FZNR01000010">
    <property type="protein sequence ID" value="SNS10026.1"/>
    <property type="molecule type" value="Genomic_DNA"/>
</dbReference>
<keyword evidence="2" id="KW-1185">Reference proteome</keyword>
<dbReference type="Proteomes" id="UP000198415">
    <property type="component" value="Unassembled WGS sequence"/>
</dbReference>